<dbReference type="Pfam" id="PF18912">
    <property type="entry name" value="DZR_2"/>
    <property type="match status" value="1"/>
</dbReference>
<keyword evidence="5" id="KW-1185">Reference proteome</keyword>
<dbReference type="InterPro" id="IPR051910">
    <property type="entry name" value="ComF/GntX_DNA_util-trans"/>
</dbReference>
<dbReference type="Gene3D" id="3.40.50.2020">
    <property type="match status" value="1"/>
</dbReference>
<dbReference type="Proteomes" id="UP001595615">
    <property type="component" value="Unassembled WGS sequence"/>
</dbReference>
<comment type="caution">
    <text evidence="4">The sequence shown here is derived from an EMBL/GenBank/DDBJ whole genome shotgun (WGS) entry which is preliminary data.</text>
</comment>
<evidence type="ECO:0000259" key="3">
    <source>
        <dbReference type="Pfam" id="PF18912"/>
    </source>
</evidence>
<feature type="domain" description="Double zinc ribbon" evidence="3">
    <location>
        <begin position="12"/>
        <end position="70"/>
    </location>
</feature>
<evidence type="ECO:0000256" key="1">
    <source>
        <dbReference type="ARBA" id="ARBA00008007"/>
    </source>
</evidence>
<reference evidence="5" key="1">
    <citation type="journal article" date="2019" name="Int. J. Syst. Evol. Microbiol.">
        <title>The Global Catalogue of Microorganisms (GCM) 10K type strain sequencing project: providing services to taxonomists for standard genome sequencing and annotation.</title>
        <authorList>
            <consortium name="The Broad Institute Genomics Platform"/>
            <consortium name="The Broad Institute Genome Sequencing Center for Infectious Disease"/>
            <person name="Wu L."/>
            <person name="Ma J."/>
        </authorList>
    </citation>
    <scope>NUCLEOTIDE SEQUENCE [LARGE SCALE GENOMIC DNA]</scope>
    <source>
        <strain evidence="5">KCTC 42644</strain>
    </source>
</reference>
<gene>
    <name evidence="4" type="ORF">ACFOMD_06505</name>
</gene>
<dbReference type="PANTHER" id="PTHR47505:SF1">
    <property type="entry name" value="DNA UTILIZATION PROTEIN YHGH"/>
    <property type="match status" value="1"/>
</dbReference>
<sequence>MGWLQRALGAGVDLLLPPRCAACGTIVDAQGSFCLKCWSDLPFITAPMCASCGLPFETPQPESRQCGACLAKPPRYTARAALAYEGPAREIVLRLKHSDRQHLAADMAGHLRRAAGELPDDALIVPVPLHRWRLWRRGYNQAAELAKALSKATGKPLLVDVLVRHRATKSSQGLNPTQRRRNLAGAFVLNPRAKPLIAAKCIILVDDVLTTGATANACARVLLRGGATSVRLLALARVVRPDSTGHIAS</sequence>
<dbReference type="RefSeq" id="WP_380858642.1">
    <property type="nucleotide sequence ID" value="NZ_JBHRXV010000004.1"/>
</dbReference>
<evidence type="ECO:0000313" key="5">
    <source>
        <dbReference type="Proteomes" id="UP001595615"/>
    </source>
</evidence>
<dbReference type="InterPro" id="IPR044005">
    <property type="entry name" value="DZR_2"/>
</dbReference>
<dbReference type="PANTHER" id="PTHR47505">
    <property type="entry name" value="DNA UTILIZATION PROTEIN YHGH"/>
    <property type="match status" value="1"/>
</dbReference>
<protein>
    <submittedName>
        <fullName evidence="4">Double zinc ribbon domain-containing protein</fullName>
    </submittedName>
</protein>
<dbReference type="Pfam" id="PF00156">
    <property type="entry name" value="Pribosyltran"/>
    <property type="match status" value="1"/>
</dbReference>
<organism evidence="4 5">
    <name type="scientific">Sphingoaurantiacus capsulatus</name>
    <dbReference type="NCBI Taxonomy" id="1771310"/>
    <lineage>
        <taxon>Bacteria</taxon>
        <taxon>Pseudomonadati</taxon>
        <taxon>Pseudomonadota</taxon>
        <taxon>Alphaproteobacteria</taxon>
        <taxon>Sphingomonadales</taxon>
        <taxon>Sphingosinicellaceae</taxon>
        <taxon>Sphingoaurantiacus</taxon>
    </lineage>
</organism>
<name>A0ABV7X867_9SPHN</name>
<feature type="domain" description="Phosphoribosyltransferase" evidence="2">
    <location>
        <begin position="136"/>
        <end position="237"/>
    </location>
</feature>
<dbReference type="CDD" id="cd06223">
    <property type="entry name" value="PRTases_typeI"/>
    <property type="match status" value="1"/>
</dbReference>
<comment type="similarity">
    <text evidence="1">Belongs to the ComF/GntX family.</text>
</comment>
<dbReference type="InterPro" id="IPR000836">
    <property type="entry name" value="PRTase_dom"/>
</dbReference>
<evidence type="ECO:0000313" key="4">
    <source>
        <dbReference type="EMBL" id="MFC3712212.1"/>
    </source>
</evidence>
<dbReference type="SUPFAM" id="SSF53271">
    <property type="entry name" value="PRTase-like"/>
    <property type="match status" value="1"/>
</dbReference>
<proteinExistence type="inferred from homology"/>
<accession>A0ABV7X867</accession>
<dbReference type="InterPro" id="IPR029057">
    <property type="entry name" value="PRTase-like"/>
</dbReference>
<dbReference type="EMBL" id="JBHRXV010000004">
    <property type="protein sequence ID" value="MFC3712212.1"/>
    <property type="molecule type" value="Genomic_DNA"/>
</dbReference>
<evidence type="ECO:0000259" key="2">
    <source>
        <dbReference type="Pfam" id="PF00156"/>
    </source>
</evidence>